<dbReference type="Proteomes" id="UP000481861">
    <property type="component" value="Unassembled WGS sequence"/>
</dbReference>
<comment type="caution">
    <text evidence="1">The sequence shown here is derived from an EMBL/GenBank/DDBJ whole genome shotgun (WGS) entry which is preliminary data.</text>
</comment>
<accession>A0A7C8MHV9</accession>
<sequence>MGSPATDVNFRKAQLTLEKTIYVETEKPHIWVCPSIPGRWAMKHETGFVVVQWQHEQQMWMSPDYGVGYTVEHSGEWLVYNRDTDQMQGPRIWPAGENAHMGPFWAKAVEECEGFFKRQKEHDNRVAELRAHEAEVQERMAYESKVKERLSQKPSRAEQKHKLSNWFDQLHAQQVINLPQMKLNSRRRRDAERVGREGFREQELEKKKAVFGEKTWYVCCESGLLHRPVT</sequence>
<reference evidence="1 2" key="1">
    <citation type="submission" date="2020-01" db="EMBL/GenBank/DDBJ databases">
        <authorList>
            <consortium name="DOE Joint Genome Institute"/>
            <person name="Haridas S."/>
            <person name="Albert R."/>
            <person name="Binder M."/>
            <person name="Bloem J."/>
            <person name="Labutti K."/>
            <person name="Salamov A."/>
            <person name="Andreopoulos B."/>
            <person name="Baker S.E."/>
            <person name="Barry K."/>
            <person name="Bills G."/>
            <person name="Bluhm B.H."/>
            <person name="Cannon C."/>
            <person name="Castanera R."/>
            <person name="Culley D.E."/>
            <person name="Daum C."/>
            <person name="Ezra D."/>
            <person name="Gonzalez J.B."/>
            <person name="Henrissat B."/>
            <person name="Kuo A."/>
            <person name="Liang C."/>
            <person name="Lipzen A."/>
            <person name="Lutzoni F."/>
            <person name="Magnuson J."/>
            <person name="Mondo S."/>
            <person name="Nolan M."/>
            <person name="Ohm R."/>
            <person name="Pangilinan J."/>
            <person name="Park H.-J.H."/>
            <person name="Ramirez L."/>
            <person name="Alfaro M."/>
            <person name="Sun H."/>
            <person name="Tritt A."/>
            <person name="Yoshinaga Y."/>
            <person name="Zwiers L.-H.L."/>
            <person name="Turgeon B.G."/>
            <person name="Goodwin S.B."/>
            <person name="Spatafora J.W."/>
            <person name="Crous P.W."/>
            <person name="Grigoriev I.V."/>
        </authorList>
    </citation>
    <scope>NUCLEOTIDE SEQUENCE [LARGE SCALE GENOMIC DNA]</scope>
    <source>
        <strain evidence="1 2">CBS 611.86</strain>
    </source>
</reference>
<dbReference type="EMBL" id="JAADJZ010000007">
    <property type="protein sequence ID" value="KAF2873702.1"/>
    <property type="molecule type" value="Genomic_DNA"/>
</dbReference>
<dbReference type="AlphaFoldDB" id="A0A7C8MHV9"/>
<organism evidence="1 2">
    <name type="scientific">Massariosphaeria phaeospora</name>
    <dbReference type="NCBI Taxonomy" id="100035"/>
    <lineage>
        <taxon>Eukaryota</taxon>
        <taxon>Fungi</taxon>
        <taxon>Dikarya</taxon>
        <taxon>Ascomycota</taxon>
        <taxon>Pezizomycotina</taxon>
        <taxon>Dothideomycetes</taxon>
        <taxon>Pleosporomycetidae</taxon>
        <taxon>Pleosporales</taxon>
        <taxon>Pleosporales incertae sedis</taxon>
        <taxon>Massariosphaeria</taxon>
    </lineage>
</organism>
<proteinExistence type="predicted"/>
<gene>
    <name evidence="1" type="ORF">BDV95DRAFT_567576</name>
</gene>
<keyword evidence="2" id="KW-1185">Reference proteome</keyword>
<name>A0A7C8MHV9_9PLEO</name>
<protein>
    <submittedName>
        <fullName evidence="1">Uncharacterized protein</fullName>
    </submittedName>
</protein>
<evidence type="ECO:0000313" key="1">
    <source>
        <dbReference type="EMBL" id="KAF2873702.1"/>
    </source>
</evidence>
<evidence type="ECO:0000313" key="2">
    <source>
        <dbReference type="Proteomes" id="UP000481861"/>
    </source>
</evidence>